<evidence type="ECO:0000259" key="1">
    <source>
        <dbReference type="Pfam" id="PF00617"/>
    </source>
</evidence>
<dbReference type="AlphaFoldDB" id="A0A4Y2JVN4"/>
<dbReference type="InterPro" id="IPR001895">
    <property type="entry name" value="RASGEF_cat_dom"/>
</dbReference>
<dbReference type="OrthoDB" id="10526838at2759"/>
<dbReference type="InterPro" id="IPR036964">
    <property type="entry name" value="RASGEF_cat_dom_sf"/>
</dbReference>
<name>A0A4Y2JVN4_ARAVE</name>
<dbReference type="Pfam" id="PF00617">
    <property type="entry name" value="RasGEF"/>
    <property type="match status" value="1"/>
</dbReference>
<dbReference type="SUPFAM" id="SSF48366">
    <property type="entry name" value="Ras GEF"/>
    <property type="match status" value="1"/>
</dbReference>
<feature type="domain" description="Ras-GEF" evidence="1">
    <location>
        <begin position="2"/>
        <end position="87"/>
    </location>
</feature>
<dbReference type="Proteomes" id="UP000499080">
    <property type="component" value="Unassembled WGS sequence"/>
</dbReference>
<dbReference type="EMBL" id="BGPR01003930">
    <property type="protein sequence ID" value="GBM94044.1"/>
    <property type="molecule type" value="Genomic_DNA"/>
</dbReference>
<dbReference type="Gene3D" id="1.10.840.10">
    <property type="entry name" value="Ras guanine-nucleotide exchange factors catalytic domain"/>
    <property type="match status" value="1"/>
</dbReference>
<evidence type="ECO:0000313" key="2">
    <source>
        <dbReference type="EMBL" id="GBM94044.1"/>
    </source>
</evidence>
<accession>A0A4Y2JVN4</accession>
<keyword evidence="3" id="KW-1185">Reference proteome</keyword>
<dbReference type="InterPro" id="IPR023578">
    <property type="entry name" value="Ras_GEF_dom_sf"/>
</dbReference>
<comment type="caution">
    <text evidence="2">The sequence shown here is derived from an EMBL/GenBank/DDBJ whole genome shotgun (WGS) entry which is preliminary data.</text>
</comment>
<organism evidence="2 3">
    <name type="scientific">Araneus ventricosus</name>
    <name type="common">Orbweaver spider</name>
    <name type="synonym">Epeira ventricosa</name>
    <dbReference type="NCBI Taxonomy" id="182803"/>
    <lineage>
        <taxon>Eukaryota</taxon>
        <taxon>Metazoa</taxon>
        <taxon>Ecdysozoa</taxon>
        <taxon>Arthropoda</taxon>
        <taxon>Chelicerata</taxon>
        <taxon>Arachnida</taxon>
        <taxon>Araneae</taxon>
        <taxon>Araneomorphae</taxon>
        <taxon>Entelegynae</taxon>
        <taxon>Araneoidea</taxon>
        <taxon>Araneidae</taxon>
        <taxon>Araneus</taxon>
    </lineage>
</organism>
<evidence type="ECO:0000313" key="3">
    <source>
        <dbReference type="Proteomes" id="UP000499080"/>
    </source>
</evidence>
<dbReference type="GO" id="GO:0005085">
    <property type="term" value="F:guanyl-nucleotide exchange factor activity"/>
    <property type="evidence" value="ECO:0007669"/>
    <property type="project" value="InterPro"/>
</dbReference>
<sequence length="207" mass="24924">MADVFRYFVQVVYFCVQLRDKQSACAILSGLCNLAVLRHQALWSTLHENMPNEMSILSQILQIDWNEKKLGTVKSEIPFFRSILEVLVKELPQEFTPYTYKRRRFSEFVYEWYRWKRERKKPETLVDQLTDALSQFFPKCSWKKKNSQTELDYSSDDLFTTRYRELEGILNVIEECRKYYSFTIDSLPIDKDARYFLFNKKLQKQLA</sequence>
<reference evidence="2 3" key="1">
    <citation type="journal article" date="2019" name="Sci. Rep.">
        <title>Orb-weaving spider Araneus ventricosus genome elucidates the spidroin gene catalogue.</title>
        <authorList>
            <person name="Kono N."/>
            <person name="Nakamura H."/>
            <person name="Ohtoshi R."/>
            <person name="Moran D.A.P."/>
            <person name="Shinohara A."/>
            <person name="Yoshida Y."/>
            <person name="Fujiwara M."/>
            <person name="Mori M."/>
            <person name="Tomita M."/>
            <person name="Arakawa K."/>
        </authorList>
    </citation>
    <scope>NUCLEOTIDE SEQUENCE [LARGE SCALE GENOMIC DNA]</scope>
</reference>
<protein>
    <recommendedName>
        <fullName evidence="1">Ras-GEF domain-containing protein</fullName>
    </recommendedName>
</protein>
<dbReference type="GO" id="GO:0007264">
    <property type="term" value="P:small GTPase-mediated signal transduction"/>
    <property type="evidence" value="ECO:0007669"/>
    <property type="project" value="InterPro"/>
</dbReference>
<proteinExistence type="predicted"/>
<gene>
    <name evidence="2" type="ORF">AVEN_124546_1</name>
</gene>